<comment type="caution">
    <text evidence="1">The sequence shown here is derived from an EMBL/GenBank/DDBJ whole genome shotgun (WGS) entry which is preliminary data.</text>
</comment>
<protein>
    <submittedName>
        <fullName evidence="1">Uncharacterized protein</fullName>
    </submittedName>
</protein>
<dbReference type="InterPro" id="IPR036322">
    <property type="entry name" value="WD40_repeat_dom_sf"/>
</dbReference>
<reference evidence="1 2" key="1">
    <citation type="journal article" date="2020" name="G3 (Bethesda)">
        <title>Improved Reference Genome for Cyclotella cryptica CCMP332, a Model for Cell Wall Morphogenesis, Salinity Adaptation, and Lipid Production in Diatoms (Bacillariophyta).</title>
        <authorList>
            <person name="Roberts W.R."/>
            <person name="Downey K.M."/>
            <person name="Ruck E.C."/>
            <person name="Traller J.C."/>
            <person name="Alverson A.J."/>
        </authorList>
    </citation>
    <scope>NUCLEOTIDE SEQUENCE [LARGE SCALE GENOMIC DNA]</scope>
    <source>
        <strain evidence="1 2">CCMP332</strain>
    </source>
</reference>
<proteinExistence type="predicted"/>
<dbReference type="EMBL" id="JABMIG020000100">
    <property type="protein sequence ID" value="KAL3792571.1"/>
    <property type="molecule type" value="Genomic_DNA"/>
</dbReference>
<name>A0ABD3PZ00_9STRA</name>
<evidence type="ECO:0000313" key="2">
    <source>
        <dbReference type="Proteomes" id="UP001516023"/>
    </source>
</evidence>
<sequence>MFDSVGVTSILPVPNAFESNESDSNKASGDTSIEFYVGTKRGKIKHVVIPQIYFERMSLGELLNDTDSIQVHDVSESAISKKSTIGEVTLKPYPVYSMTVVSKPATTQSKSSTTDEYSSAVSVDHVIQYDVLTGGGDRYITIWEAITNSGGNQRQLKLKQQLGPHTGWVKDIASFNGAKIGTNDDCSLVFSIGCNCIEVWLSSHPNYQHMCKLQIESCPELGATLSSDLLCLATYSCSVKANSMEESNQQPDLHLIAGGVDGRLHRWVLPKSSRGFGKGVDGFFNSGVIAAHRGRVNDVLVCNQIGALLSVGSDGCVTCRMISRSKPFDEWETSCINMTDAFLPFGSSIKLTSSCIVVEGCTEVIVAVGSSCGNLFLFQISKIRRDNVELSLLMRLEICNLRDDKDHCIHSLSCFDCRCRLRDPGSYVVAVGHSNGLSLCLLSLGMKAMNTT</sequence>
<keyword evidence="2" id="KW-1185">Reference proteome</keyword>
<dbReference type="Proteomes" id="UP001516023">
    <property type="component" value="Unassembled WGS sequence"/>
</dbReference>
<accession>A0ABD3PZ00</accession>
<evidence type="ECO:0000313" key="1">
    <source>
        <dbReference type="EMBL" id="KAL3792571.1"/>
    </source>
</evidence>
<organism evidence="1 2">
    <name type="scientific">Cyclotella cryptica</name>
    <dbReference type="NCBI Taxonomy" id="29204"/>
    <lineage>
        <taxon>Eukaryota</taxon>
        <taxon>Sar</taxon>
        <taxon>Stramenopiles</taxon>
        <taxon>Ochrophyta</taxon>
        <taxon>Bacillariophyta</taxon>
        <taxon>Coscinodiscophyceae</taxon>
        <taxon>Thalassiosirophycidae</taxon>
        <taxon>Stephanodiscales</taxon>
        <taxon>Stephanodiscaceae</taxon>
        <taxon>Cyclotella</taxon>
    </lineage>
</organism>
<dbReference type="InterPro" id="IPR015943">
    <property type="entry name" value="WD40/YVTN_repeat-like_dom_sf"/>
</dbReference>
<dbReference type="Gene3D" id="2.130.10.10">
    <property type="entry name" value="YVTN repeat-like/Quinoprotein amine dehydrogenase"/>
    <property type="match status" value="1"/>
</dbReference>
<dbReference type="SUPFAM" id="SSF50978">
    <property type="entry name" value="WD40 repeat-like"/>
    <property type="match status" value="1"/>
</dbReference>
<dbReference type="AlphaFoldDB" id="A0ABD3PZ00"/>
<gene>
    <name evidence="1" type="ORF">HJC23_005541</name>
</gene>